<dbReference type="Pfam" id="PF03932">
    <property type="entry name" value="CutC"/>
    <property type="match status" value="1"/>
</dbReference>
<name>A0A336KWP7_CULSO</name>
<comment type="similarity">
    <text evidence="1">Belongs to the CutC family.</text>
</comment>
<dbReference type="VEuPathDB" id="VectorBase:CSON014936"/>
<accession>A0A336KWP7</accession>
<dbReference type="PANTHER" id="PTHR12598">
    <property type="entry name" value="COPPER HOMEOSTASIS PROTEIN CUTC"/>
    <property type="match status" value="1"/>
</dbReference>
<dbReference type="InterPro" id="IPR005627">
    <property type="entry name" value="CutC-like"/>
</dbReference>
<dbReference type="SUPFAM" id="SSF110395">
    <property type="entry name" value="CutC-like"/>
    <property type="match status" value="1"/>
</dbReference>
<evidence type="ECO:0000313" key="3">
    <source>
        <dbReference type="EMBL" id="SSX07563.1"/>
    </source>
</evidence>
<reference evidence="4" key="2">
    <citation type="submission" date="2018-07" db="EMBL/GenBank/DDBJ databases">
        <authorList>
            <person name="Quirk P.G."/>
            <person name="Krulwich T.A."/>
        </authorList>
    </citation>
    <scope>NUCLEOTIDE SEQUENCE</scope>
</reference>
<protein>
    <recommendedName>
        <fullName evidence="2">Copper homeostasis protein cutC homolog</fullName>
    </recommendedName>
</protein>
<sequence length="255" mass="27958">MSQSEMLLEVCVDSIESAINAVNGGAGRLELCSALSEGGLTPSPGVFKILKENLPKPVPIFVMIRPRQGNDFHYTKLELDSMVEDIELFRDLGADGFVFGALDENSRIDAIANTTLMNAVGDVPVTFHRCFDMTRPEDMPINALLISELGFKRVLTSGYAAKAEDGVQYIKKLMNSQPNLIVMPGAGITPKNLEKILKETNVQEFHASAREEKELQVNKDIDLGKSDQKGNTLMVCSEKIVEELVTIAKNVEASK</sequence>
<evidence type="ECO:0000256" key="2">
    <source>
        <dbReference type="ARBA" id="ARBA00019014"/>
    </source>
</evidence>
<dbReference type="EMBL" id="UFQT01000899">
    <property type="protein sequence ID" value="SSX27903.1"/>
    <property type="molecule type" value="Genomic_DNA"/>
</dbReference>
<evidence type="ECO:0000256" key="1">
    <source>
        <dbReference type="ARBA" id="ARBA00007768"/>
    </source>
</evidence>
<evidence type="ECO:0000313" key="4">
    <source>
        <dbReference type="EMBL" id="SSX27903.1"/>
    </source>
</evidence>
<dbReference type="PANTHER" id="PTHR12598:SF0">
    <property type="entry name" value="COPPER HOMEOSTASIS PROTEIN CUTC HOMOLOG"/>
    <property type="match status" value="1"/>
</dbReference>
<dbReference type="FunFam" id="3.20.20.380:FF:000001">
    <property type="entry name" value="Copper homeostasis protein CutC"/>
    <property type="match status" value="1"/>
</dbReference>
<dbReference type="OMA" id="HRAFDQC"/>
<dbReference type="InterPro" id="IPR036822">
    <property type="entry name" value="CutC-like_dom_sf"/>
</dbReference>
<proteinExistence type="inferred from homology"/>
<reference evidence="3" key="1">
    <citation type="submission" date="2018-04" db="EMBL/GenBank/DDBJ databases">
        <authorList>
            <person name="Go L.Y."/>
            <person name="Mitchell J.A."/>
        </authorList>
    </citation>
    <scope>NUCLEOTIDE SEQUENCE</scope>
    <source>
        <tissue evidence="3">Whole organism</tissue>
    </source>
</reference>
<organism evidence="3">
    <name type="scientific">Culicoides sonorensis</name>
    <name type="common">Biting midge</name>
    <dbReference type="NCBI Taxonomy" id="179676"/>
    <lineage>
        <taxon>Eukaryota</taxon>
        <taxon>Metazoa</taxon>
        <taxon>Ecdysozoa</taxon>
        <taxon>Arthropoda</taxon>
        <taxon>Hexapoda</taxon>
        <taxon>Insecta</taxon>
        <taxon>Pterygota</taxon>
        <taxon>Neoptera</taxon>
        <taxon>Endopterygota</taxon>
        <taxon>Diptera</taxon>
        <taxon>Nematocera</taxon>
        <taxon>Chironomoidea</taxon>
        <taxon>Ceratopogonidae</taxon>
        <taxon>Ceratopogoninae</taxon>
        <taxon>Culicoides</taxon>
        <taxon>Monoculicoides</taxon>
    </lineage>
</organism>
<dbReference type="EMBL" id="UFQS01000899">
    <property type="protein sequence ID" value="SSX07563.1"/>
    <property type="molecule type" value="Genomic_DNA"/>
</dbReference>
<dbReference type="GO" id="GO:0005507">
    <property type="term" value="F:copper ion binding"/>
    <property type="evidence" value="ECO:0007669"/>
    <property type="project" value="TreeGrafter"/>
</dbReference>
<dbReference type="HAMAP" id="MF_00795">
    <property type="entry name" value="CutC"/>
    <property type="match status" value="1"/>
</dbReference>
<dbReference type="Gene3D" id="3.20.20.380">
    <property type="entry name" value="Copper homeostasis (CutC) domain"/>
    <property type="match status" value="1"/>
</dbReference>
<gene>
    <name evidence="3" type="primary">CSON014936</name>
</gene>
<dbReference type="AlphaFoldDB" id="A0A336KWP7"/>